<reference evidence="2 3" key="1">
    <citation type="submission" date="2018-11" db="EMBL/GenBank/DDBJ databases">
        <title>Complete genome sequence of Nocardioides baekrokdamisoli strain KCTC 39748.</title>
        <authorList>
            <person name="Kang S.W."/>
            <person name="Lee K.C."/>
            <person name="Kim K.K."/>
            <person name="Kim J.S."/>
            <person name="Kim D.S."/>
            <person name="Ko S.H."/>
            <person name="Yang S.H."/>
            <person name="Shin Y.K."/>
            <person name="Lee J.S."/>
        </authorList>
    </citation>
    <scope>NUCLEOTIDE SEQUENCE [LARGE SCALE GENOMIC DNA]</scope>
    <source>
        <strain evidence="2 3">KCTC 39748</strain>
    </source>
</reference>
<dbReference type="Proteomes" id="UP000271573">
    <property type="component" value="Chromosome"/>
</dbReference>
<proteinExistence type="predicted"/>
<gene>
    <name evidence="2" type="ORF">Back2_08060</name>
</gene>
<protein>
    <recommendedName>
        <fullName evidence="4">DUF3105 domain-containing protein</fullName>
    </recommendedName>
</protein>
<evidence type="ECO:0000256" key="1">
    <source>
        <dbReference type="SAM" id="Phobius"/>
    </source>
</evidence>
<feature type="transmembrane region" description="Helical" evidence="1">
    <location>
        <begin position="29"/>
        <end position="52"/>
    </location>
</feature>
<dbReference type="KEGG" id="nbe:Back2_08060"/>
<organism evidence="2 3">
    <name type="scientific">Nocardioides baekrokdamisoli</name>
    <dbReference type="NCBI Taxonomy" id="1804624"/>
    <lineage>
        <taxon>Bacteria</taxon>
        <taxon>Bacillati</taxon>
        <taxon>Actinomycetota</taxon>
        <taxon>Actinomycetes</taxon>
        <taxon>Propionibacteriales</taxon>
        <taxon>Nocardioidaceae</taxon>
        <taxon>Nocardioides</taxon>
    </lineage>
</organism>
<keyword evidence="3" id="KW-1185">Reference proteome</keyword>
<evidence type="ECO:0000313" key="3">
    <source>
        <dbReference type="Proteomes" id="UP000271573"/>
    </source>
</evidence>
<keyword evidence="1" id="KW-0472">Membrane</keyword>
<sequence length="256" mass="27815">MARNNATPDRRAVIADLQRKNKRQDLIRNWGIVGACVIISIALLWIPVAHLWKAKNPSYQKYDNTALQNIGASPQAASCGAITTLASNGHTHVTYPNPVQYSTAPPAFGNHWNVAGVAPVAMQRKFYTTADRPPLEALVHNLEHGYTILWYDATISGDALDQVHAIANKFAGTADFRDKFIAVPWTSADEASLAKTAKPKTFPTGTHIALTHWETGADGTGWGPGVFQYCGGVSGQAVKNFMQAYPYTNSPEPPNM</sequence>
<dbReference type="Pfam" id="PF11303">
    <property type="entry name" value="DUF3105"/>
    <property type="match status" value="1"/>
</dbReference>
<name>A0A3G9J0M8_9ACTN</name>
<dbReference type="AlphaFoldDB" id="A0A3G9J0M8"/>
<keyword evidence="1" id="KW-1133">Transmembrane helix</keyword>
<keyword evidence="1" id="KW-0812">Transmembrane</keyword>
<evidence type="ECO:0008006" key="4">
    <source>
        <dbReference type="Google" id="ProtNLM"/>
    </source>
</evidence>
<evidence type="ECO:0000313" key="2">
    <source>
        <dbReference type="EMBL" id="BBH16519.1"/>
    </source>
</evidence>
<dbReference type="RefSeq" id="WP_231998829.1">
    <property type="nucleotide sequence ID" value="NZ_AP019307.1"/>
</dbReference>
<dbReference type="EMBL" id="AP019307">
    <property type="protein sequence ID" value="BBH16519.1"/>
    <property type="molecule type" value="Genomic_DNA"/>
</dbReference>
<dbReference type="InterPro" id="IPR021454">
    <property type="entry name" value="DUF3105"/>
</dbReference>
<accession>A0A3G9J0M8</accession>